<protein>
    <submittedName>
        <fullName evidence="2">Aldo/keto reductase</fullName>
    </submittedName>
</protein>
<dbReference type="SUPFAM" id="SSF51430">
    <property type="entry name" value="NAD(P)-linked oxidoreductase"/>
    <property type="match status" value="1"/>
</dbReference>
<dbReference type="Proteomes" id="UP001596548">
    <property type="component" value="Unassembled WGS sequence"/>
</dbReference>
<keyword evidence="3" id="KW-1185">Reference proteome</keyword>
<dbReference type="InterPro" id="IPR020471">
    <property type="entry name" value="AKR"/>
</dbReference>
<accession>A0ABW2HMG3</accession>
<evidence type="ECO:0000313" key="2">
    <source>
        <dbReference type="EMBL" id="MFC7272705.1"/>
    </source>
</evidence>
<dbReference type="Gene3D" id="3.20.20.100">
    <property type="entry name" value="NADP-dependent oxidoreductase domain"/>
    <property type="match status" value="1"/>
</dbReference>
<organism evidence="2 3">
    <name type="scientific">Paractinoplanes rhizophilus</name>
    <dbReference type="NCBI Taxonomy" id="1416877"/>
    <lineage>
        <taxon>Bacteria</taxon>
        <taxon>Bacillati</taxon>
        <taxon>Actinomycetota</taxon>
        <taxon>Actinomycetes</taxon>
        <taxon>Micromonosporales</taxon>
        <taxon>Micromonosporaceae</taxon>
        <taxon>Paractinoplanes</taxon>
    </lineage>
</organism>
<evidence type="ECO:0000259" key="1">
    <source>
        <dbReference type="Pfam" id="PF00248"/>
    </source>
</evidence>
<comment type="caution">
    <text evidence="2">The sequence shown here is derived from an EMBL/GenBank/DDBJ whole genome shotgun (WGS) entry which is preliminary data.</text>
</comment>
<dbReference type="RefSeq" id="WP_378964102.1">
    <property type="nucleotide sequence ID" value="NZ_JBHTBJ010000001.1"/>
</dbReference>
<name>A0ABW2HMG3_9ACTN</name>
<dbReference type="EMBL" id="JBHTBJ010000001">
    <property type="protein sequence ID" value="MFC7272705.1"/>
    <property type="molecule type" value="Genomic_DNA"/>
</dbReference>
<dbReference type="PANTHER" id="PTHR42686:SF1">
    <property type="entry name" value="GH17980P-RELATED"/>
    <property type="match status" value="1"/>
</dbReference>
<sequence>MTELPLSRAGQGAPSSATSYTAIDDATAFATVDAAWQEGVRYFDTAPHYGLGLSERRLGAALRDRPRDTFVVMILENSTSP</sequence>
<proteinExistence type="predicted"/>
<feature type="domain" description="NADP-dependent oxidoreductase" evidence="1">
    <location>
        <begin position="12"/>
        <end position="72"/>
    </location>
</feature>
<gene>
    <name evidence="2" type="ORF">ACFQS1_01825</name>
</gene>
<dbReference type="InterPro" id="IPR036812">
    <property type="entry name" value="NAD(P)_OxRdtase_dom_sf"/>
</dbReference>
<dbReference type="InterPro" id="IPR023210">
    <property type="entry name" value="NADP_OxRdtase_dom"/>
</dbReference>
<evidence type="ECO:0000313" key="3">
    <source>
        <dbReference type="Proteomes" id="UP001596548"/>
    </source>
</evidence>
<dbReference type="Pfam" id="PF00248">
    <property type="entry name" value="Aldo_ket_red"/>
    <property type="match status" value="1"/>
</dbReference>
<dbReference type="PANTHER" id="PTHR42686">
    <property type="entry name" value="GH17980P-RELATED"/>
    <property type="match status" value="1"/>
</dbReference>
<reference evidence="3" key="1">
    <citation type="journal article" date="2019" name="Int. J. Syst. Evol. Microbiol.">
        <title>The Global Catalogue of Microorganisms (GCM) 10K type strain sequencing project: providing services to taxonomists for standard genome sequencing and annotation.</title>
        <authorList>
            <consortium name="The Broad Institute Genomics Platform"/>
            <consortium name="The Broad Institute Genome Sequencing Center for Infectious Disease"/>
            <person name="Wu L."/>
            <person name="Ma J."/>
        </authorList>
    </citation>
    <scope>NUCLEOTIDE SEQUENCE [LARGE SCALE GENOMIC DNA]</scope>
    <source>
        <strain evidence="3">XZYJT-10</strain>
    </source>
</reference>